<evidence type="ECO:0000256" key="8">
    <source>
        <dbReference type="SAM" id="MobiDB-lite"/>
    </source>
</evidence>
<evidence type="ECO:0000313" key="10">
    <source>
        <dbReference type="Proteomes" id="UP000602532"/>
    </source>
</evidence>
<feature type="active site" description="Charge relay system" evidence="7">
    <location>
        <position position="200"/>
    </location>
</feature>
<dbReference type="PANTHER" id="PTHR31559">
    <property type="entry name" value="PYRIDOXAL 5'-PHOSPHATE SYNTHASE SUBUNIT SNO"/>
    <property type="match status" value="1"/>
</dbReference>
<evidence type="ECO:0000256" key="1">
    <source>
        <dbReference type="ARBA" id="ARBA00008345"/>
    </source>
</evidence>
<comment type="catalytic activity">
    <reaction evidence="7">
        <text>aldehydo-D-ribose 5-phosphate + D-glyceraldehyde 3-phosphate + L-glutamine = pyridoxal 5'-phosphate + L-glutamate + phosphate + 3 H2O + H(+)</text>
        <dbReference type="Rhea" id="RHEA:31507"/>
        <dbReference type="ChEBI" id="CHEBI:15377"/>
        <dbReference type="ChEBI" id="CHEBI:15378"/>
        <dbReference type="ChEBI" id="CHEBI:29985"/>
        <dbReference type="ChEBI" id="CHEBI:43474"/>
        <dbReference type="ChEBI" id="CHEBI:58273"/>
        <dbReference type="ChEBI" id="CHEBI:58359"/>
        <dbReference type="ChEBI" id="CHEBI:59776"/>
        <dbReference type="ChEBI" id="CHEBI:597326"/>
        <dbReference type="EC" id="4.3.3.6"/>
    </reaction>
</comment>
<feature type="region of interest" description="Disordered" evidence="8">
    <location>
        <begin position="1"/>
        <end position="20"/>
    </location>
</feature>
<dbReference type="PIRSF" id="PIRSF005639">
    <property type="entry name" value="Glut_amidoT_SNO"/>
    <property type="match status" value="1"/>
</dbReference>
<evidence type="ECO:0000313" key="9">
    <source>
        <dbReference type="EMBL" id="MBD8024109.1"/>
    </source>
</evidence>
<evidence type="ECO:0000256" key="2">
    <source>
        <dbReference type="ARBA" id="ARBA00022801"/>
    </source>
</evidence>
<dbReference type="EC" id="3.5.1.2" evidence="7"/>
<keyword evidence="4 7" id="KW-0315">Glutamine amidotransferase</keyword>
<feature type="binding site" evidence="7">
    <location>
        <position position="132"/>
    </location>
    <ligand>
        <name>L-glutamine</name>
        <dbReference type="ChEBI" id="CHEBI:58359"/>
    </ligand>
</feature>
<sequence>MSPTSRHRTASPSAAGDRSVVMPSRPAVGVLALQGDVREHARVLSDLGADVVLVRRPAELAAVEGLVIPGGESSVIDKLSRAFGMREPVRAAIAGGLPVYGTCAGMILLADRITDGIEGQLTFGGLDVTVRRNAFGSQVDSFETDLAIPVLGDEPVHAVFIRAPLVEEAGAGVERLAQLDDGRIVAVRQGNLIASAFHPEVTGEDRFHRLFLDTVRSVRSARRPAVDSVA</sequence>
<feature type="binding site" evidence="7">
    <location>
        <begin position="161"/>
        <end position="162"/>
    </location>
    <ligand>
        <name>L-glutamine</name>
        <dbReference type="ChEBI" id="CHEBI:58359"/>
    </ligand>
</feature>
<accession>A0ABR8X465</accession>
<dbReference type="Gene3D" id="3.40.50.880">
    <property type="match status" value="1"/>
</dbReference>
<comment type="catalytic activity">
    <reaction evidence="6 7">
        <text>L-glutamine + H2O = L-glutamate + NH4(+)</text>
        <dbReference type="Rhea" id="RHEA:15889"/>
        <dbReference type="ChEBI" id="CHEBI:15377"/>
        <dbReference type="ChEBI" id="CHEBI:28938"/>
        <dbReference type="ChEBI" id="CHEBI:29985"/>
        <dbReference type="ChEBI" id="CHEBI:58359"/>
        <dbReference type="EC" id="3.5.1.2"/>
    </reaction>
</comment>
<comment type="function">
    <text evidence="7">Catalyzes the hydrolysis of glutamine to glutamate and ammonia as part of the biosynthesis of pyridoxal 5'-phosphate. The resulting ammonia molecule is channeled to the active site of PdxS.</text>
</comment>
<dbReference type="EMBL" id="JACSPM010000003">
    <property type="protein sequence ID" value="MBD8024109.1"/>
    <property type="molecule type" value="Genomic_DNA"/>
</dbReference>
<dbReference type="SUPFAM" id="SSF52317">
    <property type="entry name" value="Class I glutamine amidotransferase-like"/>
    <property type="match status" value="1"/>
</dbReference>
<evidence type="ECO:0000256" key="3">
    <source>
        <dbReference type="ARBA" id="ARBA00022898"/>
    </source>
</evidence>
<comment type="caution">
    <text evidence="9">The sequence shown here is derived from an EMBL/GenBank/DDBJ whole genome shotgun (WGS) entry which is preliminary data.</text>
</comment>
<reference evidence="9 10" key="1">
    <citation type="submission" date="2020-08" db="EMBL/GenBank/DDBJ databases">
        <title>A Genomic Blueprint of the Chicken Gut Microbiome.</title>
        <authorList>
            <person name="Gilroy R."/>
            <person name="Ravi A."/>
            <person name="Getino M."/>
            <person name="Pursley I."/>
            <person name="Horton D.L."/>
            <person name="Alikhan N.-F."/>
            <person name="Baker D."/>
            <person name="Gharbi K."/>
            <person name="Hall N."/>
            <person name="Watson M."/>
            <person name="Adriaenssens E.M."/>
            <person name="Foster-Nyarko E."/>
            <person name="Jarju S."/>
            <person name="Secka A."/>
            <person name="Antonio M."/>
            <person name="Oren A."/>
            <person name="Chaudhuri R."/>
            <person name="La Ragione R.M."/>
            <person name="Hildebrand F."/>
            <person name="Pallen M.J."/>
        </authorList>
    </citation>
    <scope>NUCLEOTIDE SEQUENCE [LARGE SCALE GENOMIC DNA]</scope>
    <source>
        <strain evidence="9 10">Sa1CUA4</strain>
    </source>
</reference>
<name>A0ABR8X465_9MICO</name>
<feature type="active site" description="Nucleophile" evidence="7">
    <location>
        <position position="103"/>
    </location>
</feature>
<keyword evidence="5 7" id="KW-0456">Lyase</keyword>
<dbReference type="NCBIfam" id="TIGR03800">
    <property type="entry name" value="PLP_synth_Pdx2"/>
    <property type="match status" value="1"/>
</dbReference>
<comment type="pathway">
    <text evidence="7">Cofactor biosynthesis; pyridoxal 5'-phosphate biosynthesis.</text>
</comment>
<dbReference type="HAMAP" id="MF_01615">
    <property type="entry name" value="PdxT"/>
    <property type="match status" value="1"/>
</dbReference>
<keyword evidence="10" id="KW-1185">Reference proteome</keyword>
<dbReference type="InterPro" id="IPR002161">
    <property type="entry name" value="PdxT/SNO"/>
</dbReference>
<protein>
    <recommendedName>
        <fullName evidence="7">Pyridoxal 5'-phosphate synthase subunit PdxT</fullName>
        <ecNumber evidence="7">4.3.3.6</ecNumber>
    </recommendedName>
    <alternativeName>
        <fullName evidence="7">Pdx2</fullName>
    </alternativeName>
    <alternativeName>
        <fullName evidence="7">Pyridoxal 5'-phosphate synthase glutaminase subunit</fullName>
        <ecNumber evidence="7">3.5.1.2</ecNumber>
    </alternativeName>
</protein>
<dbReference type="Pfam" id="PF01174">
    <property type="entry name" value="SNO"/>
    <property type="match status" value="1"/>
</dbReference>
<feature type="active site" description="Charge relay system" evidence="7">
    <location>
        <position position="198"/>
    </location>
</feature>
<evidence type="ECO:0000256" key="4">
    <source>
        <dbReference type="ARBA" id="ARBA00022962"/>
    </source>
</evidence>
<dbReference type="InterPro" id="IPR029062">
    <property type="entry name" value="Class_I_gatase-like"/>
</dbReference>
<dbReference type="Proteomes" id="UP000602532">
    <property type="component" value="Unassembled WGS sequence"/>
</dbReference>
<keyword evidence="3 7" id="KW-0663">Pyridoxal phosphate</keyword>
<keyword evidence="2 7" id="KW-0378">Hydrolase</keyword>
<dbReference type="InterPro" id="IPR021196">
    <property type="entry name" value="PdxT/SNO_CS"/>
</dbReference>
<comment type="similarity">
    <text evidence="1 7">Belongs to the glutaminase PdxT/SNO family.</text>
</comment>
<gene>
    <name evidence="7 9" type="primary">pdxT</name>
    <name evidence="9" type="ORF">H9622_10970</name>
</gene>
<dbReference type="EC" id="4.3.3.6" evidence="7"/>
<feature type="binding site" evidence="7">
    <location>
        <begin position="71"/>
        <end position="73"/>
    </location>
    <ligand>
        <name>L-glutamine</name>
        <dbReference type="ChEBI" id="CHEBI:58359"/>
    </ligand>
</feature>
<evidence type="ECO:0000256" key="5">
    <source>
        <dbReference type="ARBA" id="ARBA00023239"/>
    </source>
</evidence>
<evidence type="ECO:0000256" key="6">
    <source>
        <dbReference type="ARBA" id="ARBA00049534"/>
    </source>
</evidence>
<comment type="subunit">
    <text evidence="7">In the presence of PdxS, forms a dodecamer of heterodimers. Only shows activity in the heterodimer.</text>
</comment>
<evidence type="ECO:0000256" key="7">
    <source>
        <dbReference type="HAMAP-Rule" id="MF_01615"/>
    </source>
</evidence>
<proteinExistence type="inferred from homology"/>
<organism evidence="9 10">
    <name type="scientific">Microbacterium gallinarum</name>
    <dbReference type="NCBI Taxonomy" id="2762209"/>
    <lineage>
        <taxon>Bacteria</taxon>
        <taxon>Bacillati</taxon>
        <taxon>Actinomycetota</taxon>
        <taxon>Actinomycetes</taxon>
        <taxon>Micrococcales</taxon>
        <taxon>Microbacteriaceae</taxon>
        <taxon>Microbacterium</taxon>
    </lineage>
</organism>
<dbReference type="PANTHER" id="PTHR31559:SF0">
    <property type="entry name" value="PYRIDOXAL 5'-PHOSPHATE SYNTHASE SUBUNIT SNO1-RELATED"/>
    <property type="match status" value="1"/>
</dbReference>
<dbReference type="PROSITE" id="PS01236">
    <property type="entry name" value="PDXT_SNO_1"/>
    <property type="match status" value="1"/>
</dbReference>
<dbReference type="PROSITE" id="PS51273">
    <property type="entry name" value="GATASE_TYPE_1"/>
    <property type="match status" value="1"/>
</dbReference>
<dbReference type="PROSITE" id="PS51130">
    <property type="entry name" value="PDXT_SNO_2"/>
    <property type="match status" value="1"/>
</dbReference>
<dbReference type="CDD" id="cd01749">
    <property type="entry name" value="GATase1_PB"/>
    <property type="match status" value="1"/>
</dbReference>